<sequence length="52" mass="6063">MYTQFSLIFFERRPQSDCVHEQAASELRISAKVQTLSTCILKMCMIKYCSII</sequence>
<dbReference type="Proteomes" id="UP000016608">
    <property type="component" value="Unassembled WGS sequence"/>
</dbReference>
<proteinExistence type="predicted"/>
<reference evidence="1 2" key="1">
    <citation type="submission" date="2013-06" db="EMBL/GenBank/DDBJ databases">
        <authorList>
            <person name="Weinstock G."/>
            <person name="Sodergren E."/>
            <person name="Lobos E.A."/>
            <person name="Fulton L."/>
            <person name="Fulton R."/>
            <person name="Courtney L."/>
            <person name="Fronick C."/>
            <person name="O'Laughlin M."/>
            <person name="Godfrey J."/>
            <person name="Wilson R.M."/>
            <person name="Miner T."/>
            <person name="Farmer C."/>
            <person name="Delehaunty K."/>
            <person name="Cordes M."/>
            <person name="Minx P."/>
            <person name="Tomlinson C."/>
            <person name="Chen J."/>
            <person name="Wollam A."/>
            <person name="Pepin K.H."/>
            <person name="Bhonagiri V."/>
            <person name="Zhang X."/>
            <person name="Warren W."/>
            <person name="Mitreva M."/>
            <person name="Mardis E.R."/>
            <person name="Wilson R.K."/>
        </authorList>
    </citation>
    <scope>NUCLEOTIDE SEQUENCE [LARGE SCALE GENOMIC DNA]</scope>
    <source>
        <strain evidence="1 2">ATCC 29099</strain>
    </source>
</reference>
<protein>
    <submittedName>
        <fullName evidence="1">Uncharacterized protein</fullName>
    </submittedName>
</protein>
<keyword evidence="2" id="KW-1185">Reference proteome</keyword>
<evidence type="ECO:0000313" key="1">
    <source>
        <dbReference type="EMBL" id="ERK50272.1"/>
    </source>
</evidence>
<evidence type="ECO:0000313" key="2">
    <source>
        <dbReference type="Proteomes" id="UP000016608"/>
    </source>
</evidence>
<dbReference type="AlphaFoldDB" id="U2RHR4"/>
<dbReference type="EMBL" id="AWVJ01000055">
    <property type="protein sequence ID" value="ERK50272.1"/>
    <property type="molecule type" value="Genomic_DNA"/>
</dbReference>
<accession>U2RHR4</accession>
<name>U2RHR4_EUBRA</name>
<dbReference type="HOGENOM" id="CLU_3080003_0_0_9"/>
<comment type="caution">
    <text evidence="1">The sequence shown here is derived from an EMBL/GenBank/DDBJ whole genome shotgun (WGS) entry which is preliminary data.</text>
</comment>
<organism evidence="1 2">
    <name type="scientific">Eubacterium ramulus ATCC 29099</name>
    <dbReference type="NCBI Taxonomy" id="1256908"/>
    <lineage>
        <taxon>Bacteria</taxon>
        <taxon>Bacillati</taxon>
        <taxon>Bacillota</taxon>
        <taxon>Clostridia</taxon>
        <taxon>Eubacteriales</taxon>
        <taxon>Eubacteriaceae</taxon>
        <taxon>Eubacterium</taxon>
    </lineage>
</organism>
<gene>
    <name evidence="1" type="ORF">HMPREF0373_00800</name>
</gene>